<comment type="caution">
    <text evidence="1">The sequence shown here is derived from an EMBL/GenBank/DDBJ whole genome shotgun (WGS) entry which is preliminary data.</text>
</comment>
<dbReference type="EMBL" id="JABFUD020000017">
    <property type="protein sequence ID" value="KAI5067115.1"/>
    <property type="molecule type" value="Genomic_DNA"/>
</dbReference>
<name>A0A9D4UFU5_ADICA</name>
<evidence type="ECO:0000313" key="1">
    <source>
        <dbReference type="EMBL" id="KAI5067115.1"/>
    </source>
</evidence>
<protein>
    <submittedName>
        <fullName evidence="1">Uncharacterized protein</fullName>
    </submittedName>
</protein>
<evidence type="ECO:0000313" key="2">
    <source>
        <dbReference type="Proteomes" id="UP000886520"/>
    </source>
</evidence>
<dbReference type="Proteomes" id="UP000886520">
    <property type="component" value="Chromosome 17"/>
</dbReference>
<gene>
    <name evidence="1" type="ORF">GOP47_0017643</name>
</gene>
<dbReference type="AlphaFoldDB" id="A0A9D4UFU5"/>
<organism evidence="1 2">
    <name type="scientific">Adiantum capillus-veneris</name>
    <name type="common">Maidenhair fern</name>
    <dbReference type="NCBI Taxonomy" id="13818"/>
    <lineage>
        <taxon>Eukaryota</taxon>
        <taxon>Viridiplantae</taxon>
        <taxon>Streptophyta</taxon>
        <taxon>Embryophyta</taxon>
        <taxon>Tracheophyta</taxon>
        <taxon>Polypodiopsida</taxon>
        <taxon>Polypodiidae</taxon>
        <taxon>Polypodiales</taxon>
        <taxon>Pteridineae</taxon>
        <taxon>Pteridaceae</taxon>
        <taxon>Vittarioideae</taxon>
        <taxon>Adiantum</taxon>
    </lineage>
</organism>
<accession>A0A9D4UFU5</accession>
<reference evidence="1" key="1">
    <citation type="submission" date="2021-01" db="EMBL/GenBank/DDBJ databases">
        <title>Adiantum capillus-veneris genome.</title>
        <authorList>
            <person name="Fang Y."/>
            <person name="Liao Q."/>
        </authorList>
    </citation>
    <scope>NUCLEOTIDE SEQUENCE</scope>
    <source>
        <strain evidence="1">H3</strain>
        <tissue evidence="1">Leaf</tissue>
    </source>
</reference>
<sequence>MLFTLWFHGEESDLLSQDLDGFFETGQEGFHAFHTLSSEGGVIRSQDVDEFSKKQQETRGRECRPNRASCDWKELKKLALAREGRSSYSMSSK</sequence>
<proteinExistence type="predicted"/>
<keyword evidence="2" id="KW-1185">Reference proteome</keyword>